<reference evidence="2" key="1">
    <citation type="submission" date="2022-10" db="EMBL/GenBank/DDBJ databases">
        <title>Genome assembly of Pristionchus species.</title>
        <authorList>
            <person name="Yoshida K."/>
            <person name="Sommer R.J."/>
        </authorList>
    </citation>
    <scope>NUCLEOTIDE SEQUENCE [LARGE SCALE GENOMIC DNA]</scope>
    <source>
        <strain evidence="2">RS5460</strain>
    </source>
</reference>
<gene>
    <name evidence="1" type="ORF">PMAYCL1PPCAC_08718</name>
</gene>
<dbReference type="AlphaFoldDB" id="A0AAN5C5S1"/>
<proteinExistence type="predicted"/>
<dbReference type="EMBL" id="BTRK01000002">
    <property type="protein sequence ID" value="GMR38523.1"/>
    <property type="molecule type" value="Genomic_DNA"/>
</dbReference>
<accession>A0AAN5C5S1</accession>
<protein>
    <submittedName>
        <fullName evidence="1">Uncharacterized protein</fullName>
    </submittedName>
</protein>
<evidence type="ECO:0000313" key="1">
    <source>
        <dbReference type="EMBL" id="GMR38523.1"/>
    </source>
</evidence>
<name>A0AAN5C5S1_9BILA</name>
<comment type="caution">
    <text evidence="1">The sequence shown here is derived from an EMBL/GenBank/DDBJ whole genome shotgun (WGS) entry which is preliminary data.</text>
</comment>
<evidence type="ECO:0000313" key="2">
    <source>
        <dbReference type="Proteomes" id="UP001328107"/>
    </source>
</evidence>
<dbReference type="Proteomes" id="UP001328107">
    <property type="component" value="Unassembled WGS sequence"/>
</dbReference>
<sequence length="131" mass="14748">MNTTLSGKHLEKDQRSTIEHHHLVHTEARAAALALPHYLRLLIRGRTRFAADFCSSCSRWRLLVAVESRQQVARGAVALRSLRSLHSHRASAQSPPMERSHCRIRRLITLKLGECNLRPASLRAAEGEKSA</sequence>
<organism evidence="1 2">
    <name type="scientific">Pristionchus mayeri</name>
    <dbReference type="NCBI Taxonomy" id="1317129"/>
    <lineage>
        <taxon>Eukaryota</taxon>
        <taxon>Metazoa</taxon>
        <taxon>Ecdysozoa</taxon>
        <taxon>Nematoda</taxon>
        <taxon>Chromadorea</taxon>
        <taxon>Rhabditida</taxon>
        <taxon>Rhabditina</taxon>
        <taxon>Diplogasteromorpha</taxon>
        <taxon>Diplogasteroidea</taxon>
        <taxon>Neodiplogasteridae</taxon>
        <taxon>Pristionchus</taxon>
    </lineage>
</organism>
<keyword evidence="2" id="KW-1185">Reference proteome</keyword>